<reference evidence="8" key="1">
    <citation type="submission" date="2012-08" db="EMBL/GenBank/DDBJ databases">
        <title>The Genome Sequence of Wuchereria bancrofti.</title>
        <authorList>
            <person name="Nutman T.B."/>
            <person name="Fink D.L."/>
            <person name="Russ C."/>
            <person name="Young S."/>
            <person name="Zeng Q."/>
            <person name="Koehrsen M."/>
            <person name="Alvarado L."/>
            <person name="Berlin A."/>
            <person name="Chapman S.B."/>
            <person name="Chen Z."/>
            <person name="Freedman E."/>
            <person name="Gellesch M."/>
            <person name="Goldberg J."/>
            <person name="Griggs A."/>
            <person name="Gujja S."/>
            <person name="Heilman E.R."/>
            <person name="Heiman D."/>
            <person name="Hepburn T."/>
            <person name="Howarth C."/>
            <person name="Jen D."/>
            <person name="Larson L."/>
            <person name="Lewis B."/>
            <person name="Mehta T."/>
            <person name="Park D."/>
            <person name="Pearson M."/>
            <person name="Roberts A."/>
            <person name="Saif S."/>
            <person name="Shea T."/>
            <person name="Shenoy N."/>
            <person name="Sisk P."/>
            <person name="Stolte C."/>
            <person name="Sykes S."/>
            <person name="Walk T."/>
            <person name="White J."/>
            <person name="Yandava C."/>
            <person name="Haas B."/>
            <person name="Henn M.R."/>
            <person name="Nusbaum C."/>
            <person name="Birren B."/>
        </authorList>
    </citation>
    <scope>NUCLEOTIDE SEQUENCE [LARGE SCALE GENOMIC DNA]</scope>
    <source>
        <strain evidence="8">NA</strain>
    </source>
</reference>
<evidence type="ECO:0000256" key="4">
    <source>
        <dbReference type="ARBA" id="ARBA00023157"/>
    </source>
</evidence>
<organism evidence="7 8">
    <name type="scientific">Wuchereria bancrofti</name>
    <dbReference type="NCBI Taxonomy" id="6293"/>
    <lineage>
        <taxon>Eukaryota</taxon>
        <taxon>Metazoa</taxon>
        <taxon>Ecdysozoa</taxon>
        <taxon>Nematoda</taxon>
        <taxon>Chromadorea</taxon>
        <taxon>Rhabditida</taxon>
        <taxon>Spirurina</taxon>
        <taxon>Spiruromorpha</taxon>
        <taxon>Filarioidea</taxon>
        <taxon>Onchocercidae</taxon>
        <taxon>Wuchereria</taxon>
    </lineage>
</organism>
<dbReference type="Proteomes" id="UP000004810">
    <property type="component" value="Unassembled WGS sequence"/>
</dbReference>
<feature type="non-terminal residue" evidence="7">
    <location>
        <position position="240"/>
    </location>
</feature>
<evidence type="ECO:0000256" key="1">
    <source>
        <dbReference type="ARBA" id="ARBA00022669"/>
    </source>
</evidence>
<evidence type="ECO:0000256" key="3">
    <source>
        <dbReference type="ARBA" id="ARBA00022737"/>
    </source>
</evidence>
<proteinExistence type="predicted"/>
<accession>J9E703</accession>
<evidence type="ECO:0000256" key="5">
    <source>
        <dbReference type="ARBA" id="ARBA00023180"/>
    </source>
</evidence>
<gene>
    <name evidence="7" type="ORF">WUBG_16324</name>
</gene>
<dbReference type="InterPro" id="IPR036508">
    <property type="entry name" value="Chitin-bd_dom_sf"/>
</dbReference>
<dbReference type="GO" id="GO:0005576">
    <property type="term" value="C:extracellular region"/>
    <property type="evidence" value="ECO:0007669"/>
    <property type="project" value="InterPro"/>
</dbReference>
<protein>
    <recommendedName>
        <fullName evidence="6">Chitin-binding type-2 domain-containing protein</fullName>
    </recommendedName>
</protein>
<name>J9E703_WUCBA</name>
<dbReference type="AlphaFoldDB" id="J9E703"/>
<dbReference type="Pfam" id="PF01607">
    <property type="entry name" value="CBM_14"/>
    <property type="match status" value="1"/>
</dbReference>
<dbReference type="InterPro" id="IPR002557">
    <property type="entry name" value="Chitin-bd_dom"/>
</dbReference>
<dbReference type="SUPFAM" id="SSF57625">
    <property type="entry name" value="Invertebrate chitin-binding proteins"/>
    <property type="match status" value="2"/>
</dbReference>
<keyword evidence="3" id="KW-0677">Repeat</keyword>
<evidence type="ECO:0000313" key="7">
    <source>
        <dbReference type="EMBL" id="EJW72767.1"/>
    </source>
</evidence>
<evidence type="ECO:0000259" key="6">
    <source>
        <dbReference type="PROSITE" id="PS50940"/>
    </source>
</evidence>
<dbReference type="Gene3D" id="2.170.140.10">
    <property type="entry name" value="Chitin binding domain"/>
    <property type="match status" value="1"/>
</dbReference>
<dbReference type="PROSITE" id="PS50940">
    <property type="entry name" value="CHIT_BIND_II"/>
    <property type="match status" value="2"/>
</dbReference>
<feature type="domain" description="Chitin-binding type-2" evidence="6">
    <location>
        <begin position="86"/>
        <end position="143"/>
    </location>
</feature>
<feature type="domain" description="Chitin-binding type-2" evidence="6">
    <location>
        <begin position="1"/>
        <end position="46"/>
    </location>
</feature>
<sequence>MSKGCSRKFVLCVNNNEHLFFCQEGLVYNINTNRCDHAQNVAACGGRTGIPFKKRAYETSHLEKDLISTIHTVDLRTSNASNQTIQALCQISRGQIAAYGHCRTGFISCPRNGNGSPRKSYCISDYLFDEDVGRCVPAEVCGMVGDAIAESVSLTKEKCDGVKDGISKGIGPCLSEYYVCKKTFSSTAGVCVARSLNPECQQGSVTLTDRIKKFNNTDDFCIHRPDGFYRHPTDCARILQ</sequence>
<keyword evidence="1" id="KW-0147">Chitin-binding</keyword>
<evidence type="ECO:0000313" key="8">
    <source>
        <dbReference type="Proteomes" id="UP000004810"/>
    </source>
</evidence>
<dbReference type="GO" id="GO:0008061">
    <property type="term" value="F:chitin binding"/>
    <property type="evidence" value="ECO:0007669"/>
    <property type="project" value="UniProtKB-KW"/>
</dbReference>
<keyword evidence="5" id="KW-0325">Glycoprotein</keyword>
<keyword evidence="4" id="KW-1015">Disulfide bond</keyword>
<dbReference type="PANTHER" id="PTHR23301">
    <property type="entry name" value="CHITIN BINDING PERITROPHIN-A"/>
    <property type="match status" value="1"/>
</dbReference>
<keyword evidence="2" id="KW-0732">Signal</keyword>
<dbReference type="EMBL" id="ADBV01015411">
    <property type="protein sequence ID" value="EJW72767.1"/>
    <property type="molecule type" value="Genomic_DNA"/>
</dbReference>
<dbReference type="InterPro" id="IPR051940">
    <property type="entry name" value="Chitin_bind-dev_reg"/>
</dbReference>
<dbReference type="SMART" id="SM00494">
    <property type="entry name" value="ChtBD2"/>
    <property type="match status" value="2"/>
</dbReference>
<evidence type="ECO:0000256" key="2">
    <source>
        <dbReference type="ARBA" id="ARBA00022729"/>
    </source>
</evidence>
<dbReference type="PANTHER" id="PTHR23301:SF0">
    <property type="entry name" value="CHITIN-BINDING TYPE-2 DOMAIN-CONTAINING PROTEIN-RELATED"/>
    <property type="match status" value="1"/>
</dbReference>
<comment type="caution">
    <text evidence="7">The sequence shown here is derived from an EMBL/GenBank/DDBJ whole genome shotgun (WGS) entry which is preliminary data.</text>
</comment>